<dbReference type="CDD" id="cd00136">
    <property type="entry name" value="PDZ_canonical"/>
    <property type="match status" value="1"/>
</dbReference>
<feature type="non-terminal residue" evidence="4">
    <location>
        <position position="1"/>
    </location>
</feature>
<dbReference type="InterPro" id="IPR036034">
    <property type="entry name" value="PDZ_sf"/>
</dbReference>
<evidence type="ECO:0000313" key="4">
    <source>
        <dbReference type="EMBL" id="JAS21120.1"/>
    </source>
</evidence>
<accession>A0A1B6D617</accession>
<feature type="region of interest" description="Disordered" evidence="2">
    <location>
        <begin position="555"/>
        <end position="578"/>
    </location>
</feature>
<dbReference type="PROSITE" id="PS50106">
    <property type="entry name" value="PDZ"/>
    <property type="match status" value="1"/>
</dbReference>
<evidence type="ECO:0000256" key="1">
    <source>
        <dbReference type="SAM" id="Coils"/>
    </source>
</evidence>
<dbReference type="AlphaFoldDB" id="A0A1B6D617"/>
<gene>
    <name evidence="4" type="ORF">g.663</name>
</gene>
<organism evidence="4">
    <name type="scientific">Clastoptera arizonana</name>
    <name type="common">Arizona spittle bug</name>
    <dbReference type="NCBI Taxonomy" id="38151"/>
    <lineage>
        <taxon>Eukaryota</taxon>
        <taxon>Metazoa</taxon>
        <taxon>Ecdysozoa</taxon>
        <taxon>Arthropoda</taxon>
        <taxon>Hexapoda</taxon>
        <taxon>Insecta</taxon>
        <taxon>Pterygota</taxon>
        <taxon>Neoptera</taxon>
        <taxon>Paraneoptera</taxon>
        <taxon>Hemiptera</taxon>
        <taxon>Auchenorrhyncha</taxon>
        <taxon>Cercopoidea</taxon>
        <taxon>Clastopteridae</taxon>
        <taxon>Clastoptera</taxon>
    </lineage>
</organism>
<evidence type="ECO:0000259" key="3">
    <source>
        <dbReference type="PROSITE" id="PS50106"/>
    </source>
</evidence>
<feature type="region of interest" description="Disordered" evidence="2">
    <location>
        <begin position="130"/>
        <end position="157"/>
    </location>
</feature>
<sequence length="783" mass="88333">RGRVTRSGDRFPCFYRVTVYFLCTNICDGFLIRISCTEKGDQYVSDMTRMSSVSTIGDSTGRRYGKGIRASKKSALMYSDYYEDDKDEPTNGLSGQRSISLSALHGGSVPLEPRMAQLETLEAKMASIEVSLSTTPRRKRNPTSGSATPTLTSQTPTIQNNITSNVFRTPKDIAKELEMLRNTLRDKENVIHSLKGQLCTSLSISRLSASYLQQRQNQSVQPLTEKEKKAAEERLQKLRSDLDVKRLAIKNIKLALERLDITDNIDVRIQQAELEYQLGREELNLLSILEETRNLQSCLEEAAQNKESSTLFNFVKGTAAVTVHAIELVYDPKSPRFGAGSREDGSGLFVEWATEESGLVKGDRLLEVNGKLVLVKTKEDMQRLLSVSPDPAQVVVLRKQQSTLDELMTSLRAELVVVREKAGEAERTRDSFRSDNVRLTHRISYLEEQVADLLERARDEIIPQSPVTSSTSSVKSLQVAISPKPEVQVFQKGPQVTALVANLPGLEVGSKTPPEIKHNLPTMRFKQTNGSLKASDENHAHSIIDSRSVKSLDISTNGIEKIPRPRHSKKRDSNLYSAKSTNSLDIESSSLLVKRNQHYPHHVEKNANTKHGVDYNYESRDMDRKCHNQRYSESNQHLEQREHLRDSRSLLLDYSERDKRSVKSLDFDSEPSYTRTSTKHLDIKYPNISNNKPFDYSSESSIRHYKKQPEQRMQRPIPPKKPLRLSLHRATSLQSVETGDKKTTKRNYKGEAPAIPQSSLCWPGSIQAAATLRCKSSLGEKWC</sequence>
<name>A0A1B6D617_9HEMI</name>
<dbReference type="SUPFAM" id="SSF50156">
    <property type="entry name" value="PDZ domain-like"/>
    <property type="match status" value="1"/>
</dbReference>
<evidence type="ECO:0000256" key="2">
    <source>
        <dbReference type="SAM" id="MobiDB-lite"/>
    </source>
</evidence>
<feature type="coiled-coil region" evidence="1">
    <location>
        <begin position="221"/>
        <end position="248"/>
    </location>
</feature>
<feature type="domain" description="PDZ" evidence="3">
    <location>
        <begin position="353"/>
        <end position="400"/>
    </location>
</feature>
<dbReference type="InterPro" id="IPR001478">
    <property type="entry name" value="PDZ"/>
</dbReference>
<feature type="compositionally biased region" description="Polar residues" evidence="2">
    <location>
        <begin position="142"/>
        <end position="157"/>
    </location>
</feature>
<dbReference type="EMBL" id="GEDC01016178">
    <property type="protein sequence ID" value="JAS21120.1"/>
    <property type="molecule type" value="Transcribed_RNA"/>
</dbReference>
<dbReference type="Gene3D" id="2.30.42.10">
    <property type="match status" value="1"/>
</dbReference>
<reference evidence="4" key="1">
    <citation type="submission" date="2015-12" db="EMBL/GenBank/DDBJ databases">
        <title>De novo transcriptome assembly of four potential Pierce s Disease insect vectors from Arizona vineyards.</title>
        <authorList>
            <person name="Tassone E.E."/>
        </authorList>
    </citation>
    <scope>NUCLEOTIDE SEQUENCE</scope>
</reference>
<keyword evidence="1" id="KW-0175">Coiled coil</keyword>
<proteinExistence type="predicted"/>
<protein>
    <recommendedName>
        <fullName evidence="3">PDZ domain-containing protein</fullName>
    </recommendedName>
</protein>